<dbReference type="Gene3D" id="3.40.50.300">
    <property type="entry name" value="P-loop containing nucleotide triphosphate hydrolases"/>
    <property type="match status" value="1"/>
</dbReference>
<dbReference type="FunFam" id="3.30.450.90:FF:000001">
    <property type="entry name" value="Type II secretion system ATPase GspE"/>
    <property type="match status" value="1"/>
</dbReference>
<dbReference type="AlphaFoldDB" id="A0A5C5XJS4"/>
<dbReference type="GO" id="GO:0016887">
    <property type="term" value="F:ATP hydrolysis activity"/>
    <property type="evidence" value="ECO:0007669"/>
    <property type="project" value="TreeGrafter"/>
</dbReference>
<protein>
    <submittedName>
        <fullName evidence="5">Type II secretion system protein E</fullName>
    </submittedName>
</protein>
<evidence type="ECO:0000256" key="3">
    <source>
        <dbReference type="ARBA" id="ARBA00022840"/>
    </source>
</evidence>
<dbReference type="Pfam" id="PF00437">
    <property type="entry name" value="T2SSE"/>
    <property type="match status" value="1"/>
</dbReference>
<dbReference type="OrthoDB" id="244550at2"/>
<dbReference type="PANTHER" id="PTHR30258:SF2">
    <property type="entry name" value="COMG OPERON PROTEIN 1"/>
    <property type="match status" value="1"/>
</dbReference>
<dbReference type="Proteomes" id="UP000316095">
    <property type="component" value="Unassembled WGS sequence"/>
</dbReference>
<dbReference type="Gene3D" id="3.30.300.160">
    <property type="entry name" value="Type II secretion system, protein E, N-terminal domain"/>
    <property type="match status" value="1"/>
</dbReference>
<dbReference type="GO" id="GO:0005886">
    <property type="term" value="C:plasma membrane"/>
    <property type="evidence" value="ECO:0007669"/>
    <property type="project" value="TreeGrafter"/>
</dbReference>
<comment type="similarity">
    <text evidence="1">Belongs to the GSP E family.</text>
</comment>
<dbReference type="SUPFAM" id="SSF52540">
    <property type="entry name" value="P-loop containing nucleoside triphosphate hydrolases"/>
    <property type="match status" value="1"/>
</dbReference>
<gene>
    <name evidence="5" type="primary">epsE_5</name>
    <name evidence="5" type="ORF">Pan54_33360</name>
</gene>
<dbReference type="SUPFAM" id="SSF160246">
    <property type="entry name" value="EspE N-terminal domain-like"/>
    <property type="match status" value="1"/>
</dbReference>
<keyword evidence="2" id="KW-0547">Nucleotide-binding</keyword>
<dbReference type="InterPro" id="IPR027417">
    <property type="entry name" value="P-loop_NTPase"/>
</dbReference>
<evidence type="ECO:0000256" key="2">
    <source>
        <dbReference type="ARBA" id="ARBA00022741"/>
    </source>
</evidence>
<dbReference type="GO" id="GO:0005524">
    <property type="term" value="F:ATP binding"/>
    <property type="evidence" value="ECO:0007669"/>
    <property type="project" value="UniProtKB-KW"/>
</dbReference>
<dbReference type="Pfam" id="PF05157">
    <property type="entry name" value="MshEN"/>
    <property type="match status" value="1"/>
</dbReference>
<dbReference type="PANTHER" id="PTHR30258">
    <property type="entry name" value="TYPE II SECRETION SYSTEM PROTEIN GSPE-RELATED"/>
    <property type="match status" value="1"/>
</dbReference>
<dbReference type="InterPro" id="IPR007831">
    <property type="entry name" value="T2SS_GspE_N"/>
</dbReference>
<keyword evidence="3" id="KW-0067">ATP-binding</keyword>
<feature type="domain" description="Bacterial type II secretion system protein E" evidence="4">
    <location>
        <begin position="379"/>
        <end position="393"/>
    </location>
</feature>
<proteinExistence type="inferred from homology"/>
<dbReference type="EMBL" id="SJPG01000001">
    <property type="protein sequence ID" value="TWT62593.1"/>
    <property type="molecule type" value="Genomic_DNA"/>
</dbReference>
<dbReference type="RefSeq" id="WP_146504433.1">
    <property type="nucleotide sequence ID" value="NZ_SJPG01000001.1"/>
</dbReference>
<dbReference type="CDD" id="cd01129">
    <property type="entry name" value="PulE-GspE-like"/>
    <property type="match status" value="1"/>
</dbReference>
<evidence type="ECO:0000313" key="5">
    <source>
        <dbReference type="EMBL" id="TWT62593.1"/>
    </source>
</evidence>
<reference evidence="5 6" key="1">
    <citation type="submission" date="2019-02" db="EMBL/GenBank/DDBJ databases">
        <title>Deep-cultivation of Planctomycetes and their phenomic and genomic characterization uncovers novel biology.</title>
        <authorList>
            <person name="Wiegand S."/>
            <person name="Jogler M."/>
            <person name="Boedeker C."/>
            <person name="Pinto D."/>
            <person name="Vollmers J."/>
            <person name="Rivas-Marin E."/>
            <person name="Kohn T."/>
            <person name="Peeters S.H."/>
            <person name="Heuer A."/>
            <person name="Rast P."/>
            <person name="Oberbeckmann S."/>
            <person name="Bunk B."/>
            <person name="Jeske O."/>
            <person name="Meyerdierks A."/>
            <person name="Storesund J.E."/>
            <person name="Kallscheuer N."/>
            <person name="Luecker S."/>
            <person name="Lage O.M."/>
            <person name="Pohl T."/>
            <person name="Merkel B.J."/>
            <person name="Hornburger P."/>
            <person name="Mueller R.-W."/>
            <person name="Bruemmer F."/>
            <person name="Labrenz M."/>
            <person name="Spormann A.M."/>
            <person name="Op Den Camp H."/>
            <person name="Overmann J."/>
            <person name="Amann R."/>
            <person name="Jetten M.S.M."/>
            <person name="Mascher T."/>
            <person name="Medema M.H."/>
            <person name="Devos D.P."/>
            <person name="Kaster A.-K."/>
            <person name="Ovreas L."/>
            <person name="Rohde M."/>
            <person name="Galperin M.Y."/>
            <person name="Jogler C."/>
        </authorList>
    </citation>
    <scope>NUCLEOTIDE SEQUENCE [LARGE SCALE GENOMIC DNA]</scope>
    <source>
        <strain evidence="5 6">Pan54</strain>
    </source>
</reference>
<dbReference type="SMART" id="SM00382">
    <property type="entry name" value="AAA"/>
    <property type="match status" value="1"/>
</dbReference>
<sequence>MNLEPLLQRILTPENWEQLQSLVDADGMRADEVAIESGLLNEDQWLAAIGEEFGLDVVNLRNQEIDRDLLARFPTKTIFRHELLPYARQNGHAQVAVGDPAHLELVDELSTQSGIPLIPVLARRREIAEKIRELLGVGGDTINELVRIQSDEDDFDPLEGLDHEQGELAESAQAPSVIRLVNELLVEAVNQKASDVHIEPHEKGLVIRFRVDGMLRVQAVPPEINRFAGAIVTRMKIMSRLNIAEKRLPQDGRIKLRVAGREIDVRVSIIPMIHGEGIVLRLLDKDRMVFDLEHVGMPAEIRKPFNQLIRLPHGIILVTGPTGSGKSTTLYSALNEIKSPETKIITVEDPVEYHSSGISQIQVHSKIGLTFAAGLRSILRHDPDVILIGEVRDGETAISAIQASLTGHLVFSTLHTNDAPSAMTRLIDMGVEPYLVASTVEGVLAQRLIRRLCPHCKVPHQPHAEELPPDFRSDIPRELFQAVGCRECTEIGYSGRIGIYELMQNDNTIRELTINRASAGVIRSHAIKQGMSTLRQCGWDLVTKGVTSVDEVLRVTKGDSLS</sequence>
<organism evidence="5 6">
    <name type="scientific">Rubinisphaera italica</name>
    <dbReference type="NCBI Taxonomy" id="2527969"/>
    <lineage>
        <taxon>Bacteria</taxon>
        <taxon>Pseudomonadati</taxon>
        <taxon>Planctomycetota</taxon>
        <taxon>Planctomycetia</taxon>
        <taxon>Planctomycetales</taxon>
        <taxon>Planctomycetaceae</taxon>
        <taxon>Rubinisphaera</taxon>
    </lineage>
</organism>
<dbReference type="InterPro" id="IPR037257">
    <property type="entry name" value="T2SS_E_N_sf"/>
</dbReference>
<name>A0A5C5XJS4_9PLAN</name>
<dbReference type="FunFam" id="3.40.50.300:FF:000398">
    <property type="entry name" value="Type IV pilus assembly ATPase PilB"/>
    <property type="match status" value="1"/>
</dbReference>
<accession>A0A5C5XJS4</accession>
<dbReference type="InterPro" id="IPR003593">
    <property type="entry name" value="AAA+_ATPase"/>
</dbReference>
<dbReference type="InterPro" id="IPR001482">
    <property type="entry name" value="T2SS/T4SS_dom"/>
</dbReference>
<evidence type="ECO:0000313" key="6">
    <source>
        <dbReference type="Proteomes" id="UP000316095"/>
    </source>
</evidence>
<dbReference type="PROSITE" id="PS00662">
    <property type="entry name" value="T2SP_E"/>
    <property type="match status" value="1"/>
</dbReference>
<evidence type="ECO:0000259" key="4">
    <source>
        <dbReference type="PROSITE" id="PS00662"/>
    </source>
</evidence>
<comment type="caution">
    <text evidence="5">The sequence shown here is derived from an EMBL/GenBank/DDBJ whole genome shotgun (WGS) entry which is preliminary data.</text>
</comment>
<evidence type="ECO:0000256" key="1">
    <source>
        <dbReference type="ARBA" id="ARBA00006611"/>
    </source>
</evidence>
<dbReference type="Gene3D" id="3.30.450.90">
    <property type="match status" value="1"/>
</dbReference>
<keyword evidence="6" id="KW-1185">Reference proteome</keyword>